<comment type="catalytic activity">
    <reaction evidence="10">
        <text>di-trans,octa-cis-undecaprenyl diphospho-N-acetyl-alpha-D-muramoyl-L-alanyl-D-glutamyl-meso-2,6-diaminopimeloyl-D-alanyl-D-alanine + UDP-N-acetyl-alpha-D-glucosamine = di-trans,octa-cis-undecaprenyl diphospho-[N-acetyl-alpha-D-glucosaminyl-(1-&gt;4)]-N-acetyl-alpha-D-muramoyl-L-alanyl-D-glutamyl-meso-2,6-diaminopimeloyl-D-alanyl-D-alanine + UDP + H(+)</text>
        <dbReference type="Rhea" id="RHEA:31227"/>
        <dbReference type="ChEBI" id="CHEBI:15378"/>
        <dbReference type="ChEBI" id="CHEBI:57705"/>
        <dbReference type="ChEBI" id="CHEBI:58223"/>
        <dbReference type="ChEBI" id="CHEBI:61387"/>
        <dbReference type="ChEBI" id="CHEBI:61388"/>
        <dbReference type="EC" id="2.4.1.227"/>
    </reaction>
</comment>
<sequence>MKVLITGGGTGGHIYPAISIAKKIKQEIPEADILYVGTQSGLESDIVPKEGIAFKTVRVKGFQRKLSPDTFKSLTELALGLNDARKIIRQYSPDLVIGTGGYVCGPIVLLASLARIPTMIHEQNAFPGITNKILSKFVSKIACSFEEARKYFSNKEKIQITGNPIREDLLQIDRADALEELGLDGNAKTVLSFGGSGGQRSLNDCMLDYILKKSGDTNVQIVHITGKRFYESFKSKLEENGMADLPENIRVMEYCYEIPKYLVSSDIVVTSAGAITIAEITALGKPSILIPKKNTAENHQEYNARALEKRGASIVLLEDELAGVDFSEKLDDLISDEEALKHMGRMSKEAGISDANNRIFEVVRELLGN</sequence>
<keyword evidence="5 10" id="KW-0133">Cell shape</keyword>
<reference evidence="13 14" key="1">
    <citation type="submission" date="2016-09" db="EMBL/GenBank/DDBJ databases">
        <title>Genome sequence of Eubacterium angustum.</title>
        <authorList>
            <person name="Poehlein A."/>
            <person name="Daniel R."/>
        </authorList>
    </citation>
    <scope>NUCLEOTIDE SEQUENCE [LARGE SCALE GENOMIC DNA]</scope>
    <source>
        <strain evidence="13 14">DSM 1989</strain>
    </source>
</reference>
<dbReference type="HAMAP" id="MF_00033">
    <property type="entry name" value="MurG"/>
    <property type="match status" value="1"/>
</dbReference>
<evidence type="ECO:0000313" key="14">
    <source>
        <dbReference type="Proteomes" id="UP000180254"/>
    </source>
</evidence>
<evidence type="ECO:0000256" key="5">
    <source>
        <dbReference type="ARBA" id="ARBA00022960"/>
    </source>
</evidence>
<dbReference type="EC" id="2.4.1.227" evidence="10"/>
<dbReference type="RefSeq" id="WP_071061936.1">
    <property type="nucleotide sequence ID" value="NZ_MKIE01000002.1"/>
</dbReference>
<accession>A0A1S1V9E9</accession>
<feature type="binding site" evidence="10">
    <location>
        <position position="166"/>
    </location>
    <ligand>
        <name>UDP-N-acetyl-alpha-D-glucosamine</name>
        <dbReference type="ChEBI" id="CHEBI:57705"/>
    </ligand>
</feature>
<feature type="binding site" evidence="10">
    <location>
        <position position="300"/>
    </location>
    <ligand>
        <name>UDP-N-acetyl-alpha-D-glucosamine</name>
        <dbReference type="ChEBI" id="CHEBI:57705"/>
    </ligand>
</feature>
<dbReference type="STRING" id="39480.EUAN_08140"/>
<evidence type="ECO:0000259" key="11">
    <source>
        <dbReference type="Pfam" id="PF03033"/>
    </source>
</evidence>
<evidence type="ECO:0000256" key="2">
    <source>
        <dbReference type="ARBA" id="ARBA00022618"/>
    </source>
</evidence>
<dbReference type="CDD" id="cd03785">
    <property type="entry name" value="GT28_MurG"/>
    <property type="match status" value="1"/>
</dbReference>
<evidence type="ECO:0000256" key="4">
    <source>
        <dbReference type="ARBA" id="ARBA00022679"/>
    </source>
</evidence>
<proteinExistence type="inferred from homology"/>
<dbReference type="InterPro" id="IPR006009">
    <property type="entry name" value="GlcNAc_MurG"/>
</dbReference>
<feature type="binding site" evidence="10">
    <location>
        <position position="196"/>
    </location>
    <ligand>
        <name>UDP-N-acetyl-alpha-D-glucosamine</name>
        <dbReference type="ChEBI" id="CHEBI:57705"/>
    </ligand>
</feature>
<keyword evidence="8 10" id="KW-0131">Cell cycle</keyword>
<dbReference type="AlphaFoldDB" id="A0A1S1V9E9"/>
<feature type="binding site" evidence="10">
    <location>
        <begin position="10"/>
        <end position="12"/>
    </location>
    <ligand>
        <name>UDP-N-acetyl-alpha-D-glucosamine</name>
        <dbReference type="ChEBI" id="CHEBI:57705"/>
    </ligand>
</feature>
<comment type="similarity">
    <text evidence="10">Belongs to the glycosyltransferase 28 family. MurG subfamily.</text>
</comment>
<dbReference type="UniPathway" id="UPA00219"/>
<comment type="caution">
    <text evidence="10">Lacks conserved residue(s) required for the propagation of feature annotation.</text>
</comment>
<dbReference type="GO" id="GO:0008360">
    <property type="term" value="P:regulation of cell shape"/>
    <property type="evidence" value="ECO:0007669"/>
    <property type="project" value="UniProtKB-KW"/>
</dbReference>
<keyword evidence="14" id="KW-1185">Reference proteome</keyword>
<keyword evidence="4 10" id="KW-0808">Transferase</keyword>
<dbReference type="OrthoDB" id="9808936at2"/>
<evidence type="ECO:0000256" key="3">
    <source>
        <dbReference type="ARBA" id="ARBA00022676"/>
    </source>
</evidence>
<dbReference type="Proteomes" id="UP000180254">
    <property type="component" value="Unassembled WGS sequence"/>
</dbReference>
<evidence type="ECO:0000256" key="8">
    <source>
        <dbReference type="ARBA" id="ARBA00023306"/>
    </source>
</evidence>
<dbReference type="EMBL" id="MKIE01000002">
    <property type="protein sequence ID" value="OHW63030.1"/>
    <property type="molecule type" value="Genomic_DNA"/>
</dbReference>
<dbReference type="GO" id="GO:0051301">
    <property type="term" value="P:cell division"/>
    <property type="evidence" value="ECO:0007669"/>
    <property type="project" value="UniProtKB-KW"/>
</dbReference>
<keyword evidence="7 10" id="KW-0472">Membrane</keyword>
<dbReference type="GO" id="GO:0005886">
    <property type="term" value="C:plasma membrane"/>
    <property type="evidence" value="ECO:0007669"/>
    <property type="project" value="UniProtKB-SubCell"/>
</dbReference>
<comment type="caution">
    <text evidence="13">The sequence shown here is derived from an EMBL/GenBank/DDBJ whole genome shotgun (WGS) entry which is preliminary data.</text>
</comment>
<feature type="domain" description="Glycosyltransferase family 28 N-terminal" evidence="11">
    <location>
        <begin position="3"/>
        <end position="142"/>
    </location>
</feature>
<dbReference type="GO" id="GO:0005975">
    <property type="term" value="P:carbohydrate metabolic process"/>
    <property type="evidence" value="ECO:0007669"/>
    <property type="project" value="InterPro"/>
</dbReference>
<comment type="pathway">
    <text evidence="10">Cell wall biogenesis; peptidoglycan biosynthesis.</text>
</comment>
<gene>
    <name evidence="10 13" type="primary">murG</name>
    <name evidence="13" type="ORF">EUAN_08140</name>
</gene>
<keyword evidence="9 10" id="KW-0961">Cell wall biogenesis/degradation</keyword>
<evidence type="ECO:0000256" key="7">
    <source>
        <dbReference type="ARBA" id="ARBA00023136"/>
    </source>
</evidence>
<comment type="function">
    <text evidence="10">Cell wall formation. Catalyzes the transfer of a GlcNAc subunit on undecaprenyl-pyrophosphoryl-MurNAc-pentapeptide (lipid intermediate I) to form undecaprenyl-pyrophosphoryl-MurNAc-(pentapeptide)GlcNAc (lipid intermediate II).</text>
</comment>
<dbReference type="SUPFAM" id="SSF53756">
    <property type="entry name" value="UDP-Glycosyltransferase/glycogen phosphorylase"/>
    <property type="match status" value="1"/>
</dbReference>
<keyword evidence="3 10" id="KW-0328">Glycosyltransferase</keyword>
<name>A0A1S1V9E9_9FIRM</name>
<dbReference type="GO" id="GO:0051991">
    <property type="term" value="F:UDP-N-acetyl-D-glucosamine:N-acetylmuramoyl-L-alanyl-D-glutamyl-meso-2,6-diaminopimelyl-D-alanyl-D-alanine-diphosphoundecaprenol 4-beta-N-acetylglucosaminlytransferase activity"/>
    <property type="evidence" value="ECO:0007669"/>
    <property type="project" value="RHEA"/>
</dbReference>
<dbReference type="NCBIfam" id="TIGR01133">
    <property type="entry name" value="murG"/>
    <property type="match status" value="1"/>
</dbReference>
<dbReference type="GO" id="GO:0050511">
    <property type="term" value="F:undecaprenyldiphospho-muramoylpentapeptide beta-N-acetylglucosaminyltransferase activity"/>
    <property type="evidence" value="ECO:0007669"/>
    <property type="project" value="UniProtKB-UniRule"/>
</dbReference>
<keyword evidence="6 10" id="KW-0573">Peptidoglycan synthesis</keyword>
<dbReference type="GO" id="GO:0009252">
    <property type="term" value="P:peptidoglycan biosynthetic process"/>
    <property type="evidence" value="ECO:0007669"/>
    <property type="project" value="UniProtKB-UniRule"/>
</dbReference>
<dbReference type="PANTHER" id="PTHR21015">
    <property type="entry name" value="UDP-N-ACETYLGLUCOSAMINE--N-ACETYLMURAMYL-(PENTAPEPTIDE) PYROPHOSPHORYL-UNDECAPRENOL N-ACETYLGLUCOSAMINE TRANSFERASE 1"/>
    <property type="match status" value="1"/>
</dbReference>
<dbReference type="GO" id="GO:0071555">
    <property type="term" value="P:cell wall organization"/>
    <property type="evidence" value="ECO:0007669"/>
    <property type="project" value="UniProtKB-KW"/>
</dbReference>
<evidence type="ECO:0000256" key="1">
    <source>
        <dbReference type="ARBA" id="ARBA00022475"/>
    </source>
</evidence>
<dbReference type="Gene3D" id="3.40.50.2000">
    <property type="entry name" value="Glycogen Phosphorylase B"/>
    <property type="match status" value="2"/>
</dbReference>
<evidence type="ECO:0000256" key="10">
    <source>
        <dbReference type="HAMAP-Rule" id="MF_00033"/>
    </source>
</evidence>
<protein>
    <recommendedName>
        <fullName evidence="10">UDP-N-acetylglucosamine--N-acetylmuramyl-(pentapeptide) pyrophosphoryl-undecaprenol N-acetylglucosamine transferase</fullName>
        <ecNumber evidence="10">2.4.1.227</ecNumber>
    </recommendedName>
    <alternativeName>
        <fullName evidence="10">Undecaprenyl-PP-MurNAc-pentapeptide-UDPGlcNAc GlcNAc transferase</fullName>
    </alternativeName>
</protein>
<evidence type="ECO:0000313" key="13">
    <source>
        <dbReference type="EMBL" id="OHW63030.1"/>
    </source>
</evidence>
<keyword evidence="1 10" id="KW-1003">Cell membrane</keyword>
<dbReference type="PANTHER" id="PTHR21015:SF22">
    <property type="entry name" value="GLYCOSYLTRANSFERASE"/>
    <property type="match status" value="1"/>
</dbReference>
<organism evidence="13 14">
    <name type="scientific">Andreesenia angusta</name>
    <dbReference type="NCBI Taxonomy" id="39480"/>
    <lineage>
        <taxon>Bacteria</taxon>
        <taxon>Bacillati</taxon>
        <taxon>Bacillota</taxon>
        <taxon>Tissierellia</taxon>
        <taxon>Tissierellales</taxon>
        <taxon>Gottschalkiaceae</taxon>
        <taxon>Andreesenia</taxon>
    </lineage>
</organism>
<evidence type="ECO:0000259" key="12">
    <source>
        <dbReference type="Pfam" id="PF04101"/>
    </source>
</evidence>
<dbReference type="Pfam" id="PF04101">
    <property type="entry name" value="Glyco_tran_28_C"/>
    <property type="match status" value="1"/>
</dbReference>
<feature type="binding site" evidence="10">
    <location>
        <position position="124"/>
    </location>
    <ligand>
        <name>UDP-N-acetyl-alpha-D-glucosamine</name>
        <dbReference type="ChEBI" id="CHEBI:57705"/>
    </ligand>
</feature>
<dbReference type="InterPro" id="IPR007235">
    <property type="entry name" value="Glyco_trans_28_C"/>
</dbReference>
<evidence type="ECO:0000256" key="9">
    <source>
        <dbReference type="ARBA" id="ARBA00023316"/>
    </source>
</evidence>
<dbReference type="InterPro" id="IPR004276">
    <property type="entry name" value="GlycoTrans_28_N"/>
</dbReference>
<dbReference type="Pfam" id="PF03033">
    <property type="entry name" value="Glyco_transf_28"/>
    <property type="match status" value="1"/>
</dbReference>
<comment type="subcellular location">
    <subcellularLocation>
        <location evidence="10">Cell membrane</location>
        <topology evidence="10">Peripheral membrane protein</topology>
        <orientation evidence="10">Cytoplasmic side</orientation>
    </subcellularLocation>
</comment>
<keyword evidence="2 10" id="KW-0132">Cell division</keyword>
<evidence type="ECO:0000256" key="6">
    <source>
        <dbReference type="ARBA" id="ARBA00022984"/>
    </source>
</evidence>
<feature type="domain" description="Glycosyl transferase family 28 C-terminal" evidence="12">
    <location>
        <begin position="189"/>
        <end position="358"/>
    </location>
</feature>